<organism evidence="3 4">
    <name type="scientific">Enterocloster lavalensis</name>
    <dbReference type="NCBI Taxonomy" id="460384"/>
    <lineage>
        <taxon>Bacteria</taxon>
        <taxon>Bacillati</taxon>
        <taxon>Bacillota</taxon>
        <taxon>Clostridia</taxon>
        <taxon>Lachnospirales</taxon>
        <taxon>Lachnospiraceae</taxon>
        <taxon>Enterocloster</taxon>
    </lineage>
</organism>
<name>A0A1I0JBU2_9FIRM</name>
<dbReference type="STRING" id="460384.SAMN05216313_12838"/>
<dbReference type="GO" id="GO:0009098">
    <property type="term" value="P:L-leucine biosynthetic process"/>
    <property type="evidence" value="ECO:0007669"/>
    <property type="project" value="TreeGrafter"/>
</dbReference>
<keyword evidence="1" id="KW-0464">Manganese</keyword>
<evidence type="ECO:0000313" key="4">
    <source>
        <dbReference type="Proteomes" id="UP000198508"/>
    </source>
</evidence>
<dbReference type="AlphaFoldDB" id="A0A1I0JBU2"/>
<dbReference type="PANTHER" id="PTHR10277">
    <property type="entry name" value="HOMOCITRATE SYNTHASE-RELATED"/>
    <property type="match status" value="1"/>
</dbReference>
<dbReference type="InterPro" id="IPR013785">
    <property type="entry name" value="Aldolase_TIM"/>
</dbReference>
<dbReference type="Pfam" id="PF00682">
    <property type="entry name" value="HMGL-like"/>
    <property type="match status" value="1"/>
</dbReference>
<feature type="domain" description="Pyruvate carboxyltransferase" evidence="2">
    <location>
        <begin position="3"/>
        <end position="244"/>
    </location>
</feature>
<evidence type="ECO:0000259" key="2">
    <source>
        <dbReference type="PROSITE" id="PS50991"/>
    </source>
</evidence>
<dbReference type="RefSeq" id="WP_092368662.1">
    <property type="nucleotide sequence ID" value="NZ_FOIM01000028.1"/>
</dbReference>
<dbReference type="NCBIfam" id="NF006049">
    <property type="entry name" value="PRK08195.1"/>
    <property type="match status" value="1"/>
</dbReference>
<dbReference type="PANTHER" id="PTHR10277:SF9">
    <property type="entry name" value="2-ISOPROPYLMALATE SYNTHASE 1, CHLOROPLASTIC-RELATED"/>
    <property type="match status" value="1"/>
</dbReference>
<dbReference type="GO" id="GO:0003852">
    <property type="term" value="F:2-isopropylmalate synthase activity"/>
    <property type="evidence" value="ECO:0007669"/>
    <property type="project" value="TreeGrafter"/>
</dbReference>
<evidence type="ECO:0000256" key="1">
    <source>
        <dbReference type="ARBA" id="ARBA00023211"/>
    </source>
</evidence>
<reference evidence="4" key="1">
    <citation type="submission" date="2016-10" db="EMBL/GenBank/DDBJ databases">
        <authorList>
            <person name="Varghese N."/>
            <person name="Submissions S."/>
        </authorList>
    </citation>
    <scope>NUCLEOTIDE SEQUENCE [LARGE SCALE GENOMIC DNA]</scope>
    <source>
        <strain evidence="4">NLAE-zl-G277</strain>
    </source>
</reference>
<dbReference type="InterPro" id="IPR000891">
    <property type="entry name" value="PYR_CT"/>
</dbReference>
<gene>
    <name evidence="3" type="ORF">SAMN05216313_12838</name>
</gene>
<protein>
    <submittedName>
        <fullName evidence="3">4-hydroxy 2-oxovalerate aldolase</fullName>
    </submittedName>
</protein>
<evidence type="ECO:0000313" key="3">
    <source>
        <dbReference type="EMBL" id="SEU07409.1"/>
    </source>
</evidence>
<dbReference type="PROSITE" id="PS50991">
    <property type="entry name" value="PYR_CT"/>
    <property type="match status" value="1"/>
</dbReference>
<dbReference type="SUPFAM" id="SSF51569">
    <property type="entry name" value="Aldolase"/>
    <property type="match status" value="1"/>
</dbReference>
<sequence>MEYKIVEETLRDGCHGLKTAFSAAQAGEIARELDRAGVYAVDVGLGLGIGSPGTLEYIRAARPALRQSKLCTLLVPGAGTMAQLEEAAEAGLEMVRIAVVCSRTDQAAAYIERARELGLETGVFLMVSHMLAPGALAAKAQEASAAGAEFICIGDSIGAMVEEDVAARVRAARSRQAAPLGIHTHNSLGLAVSNSVAGLMNGCEMLDASLEGLGAGSGNANLQAVAAVCAKMGIGLGVDLERLNAISARYVRPAMDRPLELLGAEIESAFHEDFPESLRPFA</sequence>
<dbReference type="InterPro" id="IPR050073">
    <property type="entry name" value="2-IPM_HCS-like"/>
</dbReference>
<dbReference type="EMBL" id="FOIM01000028">
    <property type="protein sequence ID" value="SEU07409.1"/>
    <property type="molecule type" value="Genomic_DNA"/>
</dbReference>
<proteinExistence type="predicted"/>
<keyword evidence="4" id="KW-1185">Reference proteome</keyword>
<accession>A0A1I0JBU2</accession>
<dbReference type="Proteomes" id="UP000198508">
    <property type="component" value="Unassembled WGS sequence"/>
</dbReference>
<dbReference type="Gene3D" id="3.20.20.70">
    <property type="entry name" value="Aldolase class I"/>
    <property type="match status" value="1"/>
</dbReference>